<dbReference type="RefSeq" id="WP_243662933.1">
    <property type="nucleotide sequence ID" value="NZ_SLUN01000017.1"/>
</dbReference>
<feature type="compositionally biased region" description="Basic and acidic residues" evidence="5">
    <location>
        <begin position="551"/>
        <end position="566"/>
    </location>
</feature>
<dbReference type="UniPathway" id="UPA00908">
    <property type="reaction ID" value="UER00884"/>
</dbReference>
<comment type="pathway">
    <text evidence="1">Purine metabolism; ppGpp biosynthesis; ppGpp from GTP: step 1/2.</text>
</comment>
<evidence type="ECO:0000259" key="7">
    <source>
        <dbReference type="PROSITE" id="PS51831"/>
    </source>
</evidence>
<evidence type="ECO:0000256" key="1">
    <source>
        <dbReference type="ARBA" id="ARBA00004976"/>
    </source>
</evidence>
<dbReference type="FunFam" id="3.30.460.10:FF:000001">
    <property type="entry name" value="GTP pyrophosphokinase RelA"/>
    <property type="match status" value="1"/>
</dbReference>
<dbReference type="InterPro" id="IPR007685">
    <property type="entry name" value="RelA_SpoT"/>
</dbReference>
<dbReference type="GO" id="GO:0016301">
    <property type="term" value="F:kinase activity"/>
    <property type="evidence" value="ECO:0007669"/>
    <property type="project" value="UniProtKB-KW"/>
</dbReference>
<dbReference type="CDD" id="cd00077">
    <property type="entry name" value="HDc"/>
    <property type="match status" value="1"/>
</dbReference>
<feature type="region of interest" description="Disordered" evidence="5">
    <location>
        <begin position="551"/>
        <end position="572"/>
    </location>
</feature>
<dbReference type="PROSITE" id="PS51831">
    <property type="entry name" value="HD"/>
    <property type="match status" value="1"/>
</dbReference>
<evidence type="ECO:0000256" key="5">
    <source>
        <dbReference type="SAM" id="MobiDB-lite"/>
    </source>
</evidence>
<dbReference type="InterPro" id="IPR033655">
    <property type="entry name" value="TGS_RelA/SpoT"/>
</dbReference>
<protein>
    <recommendedName>
        <fullName evidence="2">GTP diphosphokinase</fullName>
        <ecNumber evidence="2">2.7.6.5</ecNumber>
    </recommendedName>
</protein>
<dbReference type="InterPro" id="IPR003607">
    <property type="entry name" value="HD/PDEase_dom"/>
</dbReference>
<organism evidence="9 10">
    <name type="scientific">Hydrogenispora ethanolica</name>
    <dbReference type="NCBI Taxonomy" id="1082276"/>
    <lineage>
        <taxon>Bacteria</taxon>
        <taxon>Bacillati</taxon>
        <taxon>Bacillota</taxon>
        <taxon>Hydrogenispora</taxon>
    </lineage>
</organism>
<dbReference type="FunFam" id="3.10.20.30:FF:000002">
    <property type="entry name" value="GTP pyrophosphokinase (RelA/SpoT)"/>
    <property type="match status" value="1"/>
</dbReference>
<dbReference type="Proteomes" id="UP000295008">
    <property type="component" value="Unassembled WGS sequence"/>
</dbReference>
<dbReference type="InterPro" id="IPR004811">
    <property type="entry name" value="RelA/Spo_fam"/>
</dbReference>
<name>A0A4R1RI04_HYDET</name>
<comment type="caution">
    <text evidence="9">The sequence shown here is derived from an EMBL/GenBank/DDBJ whole genome shotgun (WGS) entry which is preliminary data.</text>
</comment>
<reference evidence="9 10" key="1">
    <citation type="submission" date="2019-03" db="EMBL/GenBank/DDBJ databases">
        <title>Genomic Encyclopedia of Type Strains, Phase IV (KMG-IV): sequencing the most valuable type-strain genomes for metagenomic binning, comparative biology and taxonomic classification.</title>
        <authorList>
            <person name="Goeker M."/>
        </authorList>
    </citation>
    <scope>NUCLEOTIDE SEQUENCE [LARGE SCALE GENOMIC DNA]</scope>
    <source>
        <strain evidence="9 10">LX-B</strain>
    </source>
</reference>
<evidence type="ECO:0000313" key="10">
    <source>
        <dbReference type="Proteomes" id="UP000295008"/>
    </source>
</evidence>
<dbReference type="SUPFAM" id="SSF81301">
    <property type="entry name" value="Nucleotidyltransferase"/>
    <property type="match status" value="1"/>
</dbReference>
<dbReference type="InterPro" id="IPR006674">
    <property type="entry name" value="HD_domain"/>
</dbReference>
<dbReference type="Pfam" id="PF13291">
    <property type="entry name" value="ACT_4"/>
    <property type="match status" value="1"/>
</dbReference>
<dbReference type="PANTHER" id="PTHR21262:SF31">
    <property type="entry name" value="GTP PYROPHOSPHOKINASE"/>
    <property type="match status" value="1"/>
</dbReference>
<evidence type="ECO:0000256" key="3">
    <source>
        <dbReference type="ARBA" id="ARBA00048244"/>
    </source>
</evidence>
<dbReference type="CDD" id="cd04876">
    <property type="entry name" value="ACT_RelA-SpoT"/>
    <property type="match status" value="1"/>
</dbReference>
<dbReference type="Pfam" id="PF04607">
    <property type="entry name" value="RelA_SpoT"/>
    <property type="match status" value="1"/>
</dbReference>
<keyword evidence="9" id="KW-0808">Transferase</keyword>
<dbReference type="EMBL" id="SLUN01000017">
    <property type="protein sequence ID" value="TCL65262.1"/>
    <property type="molecule type" value="Genomic_DNA"/>
</dbReference>
<dbReference type="InterPro" id="IPR045865">
    <property type="entry name" value="ACT-like_dom_sf"/>
</dbReference>
<keyword evidence="9" id="KW-0418">Kinase</keyword>
<dbReference type="InterPro" id="IPR043519">
    <property type="entry name" value="NT_sf"/>
</dbReference>
<dbReference type="InterPro" id="IPR012675">
    <property type="entry name" value="Beta-grasp_dom_sf"/>
</dbReference>
<dbReference type="NCBIfam" id="TIGR00691">
    <property type="entry name" value="spoT_relA"/>
    <property type="match status" value="1"/>
</dbReference>
<keyword evidence="10" id="KW-1185">Reference proteome</keyword>
<dbReference type="SUPFAM" id="SSF55021">
    <property type="entry name" value="ACT-like"/>
    <property type="match status" value="1"/>
</dbReference>
<dbReference type="InterPro" id="IPR012676">
    <property type="entry name" value="TGS-like"/>
</dbReference>
<dbReference type="GO" id="GO:0005886">
    <property type="term" value="C:plasma membrane"/>
    <property type="evidence" value="ECO:0007669"/>
    <property type="project" value="TreeGrafter"/>
</dbReference>
<dbReference type="Pfam" id="PF13328">
    <property type="entry name" value="HD_4"/>
    <property type="match status" value="1"/>
</dbReference>
<dbReference type="CDD" id="cd05399">
    <property type="entry name" value="NT_Rel-Spo_like"/>
    <property type="match status" value="1"/>
</dbReference>
<dbReference type="PROSITE" id="PS51671">
    <property type="entry name" value="ACT"/>
    <property type="match status" value="1"/>
</dbReference>
<accession>A0A4R1RI04</accession>
<evidence type="ECO:0000313" key="9">
    <source>
        <dbReference type="EMBL" id="TCL65262.1"/>
    </source>
</evidence>
<dbReference type="Gene3D" id="3.30.460.10">
    <property type="entry name" value="Beta Polymerase, domain 2"/>
    <property type="match status" value="1"/>
</dbReference>
<dbReference type="Gene3D" id="3.10.20.30">
    <property type="match status" value="1"/>
</dbReference>
<dbReference type="SMART" id="SM00471">
    <property type="entry name" value="HDc"/>
    <property type="match status" value="1"/>
</dbReference>
<dbReference type="AlphaFoldDB" id="A0A4R1RI04"/>
<dbReference type="SMART" id="SM00954">
    <property type="entry name" value="RelA_SpoT"/>
    <property type="match status" value="1"/>
</dbReference>
<dbReference type="PROSITE" id="PS51880">
    <property type="entry name" value="TGS"/>
    <property type="match status" value="1"/>
</dbReference>
<dbReference type="GO" id="GO:0015970">
    <property type="term" value="P:guanosine tetraphosphate biosynthetic process"/>
    <property type="evidence" value="ECO:0007669"/>
    <property type="project" value="UniProtKB-UniPathway"/>
</dbReference>
<dbReference type="SUPFAM" id="SSF109604">
    <property type="entry name" value="HD-domain/PDEase-like"/>
    <property type="match status" value="1"/>
</dbReference>
<evidence type="ECO:0000256" key="2">
    <source>
        <dbReference type="ARBA" id="ARBA00013251"/>
    </source>
</evidence>
<dbReference type="InterPro" id="IPR002912">
    <property type="entry name" value="ACT_dom"/>
</dbReference>
<dbReference type="InterPro" id="IPR004095">
    <property type="entry name" value="TGS"/>
</dbReference>
<feature type="domain" description="HD" evidence="7">
    <location>
        <begin position="48"/>
        <end position="147"/>
    </location>
</feature>
<dbReference type="FunFam" id="1.10.3210.10:FF:000001">
    <property type="entry name" value="GTP pyrophosphokinase RelA"/>
    <property type="match status" value="1"/>
</dbReference>
<dbReference type="GO" id="GO:0008728">
    <property type="term" value="F:GTP diphosphokinase activity"/>
    <property type="evidence" value="ECO:0007669"/>
    <property type="project" value="UniProtKB-EC"/>
</dbReference>
<proteinExistence type="inferred from homology"/>
<feature type="domain" description="TGS" evidence="8">
    <location>
        <begin position="388"/>
        <end position="449"/>
    </location>
</feature>
<comment type="catalytic activity">
    <reaction evidence="3">
        <text>GTP + ATP = guanosine 3'-diphosphate 5'-triphosphate + AMP</text>
        <dbReference type="Rhea" id="RHEA:22088"/>
        <dbReference type="ChEBI" id="CHEBI:30616"/>
        <dbReference type="ChEBI" id="CHEBI:37565"/>
        <dbReference type="ChEBI" id="CHEBI:142410"/>
        <dbReference type="ChEBI" id="CHEBI:456215"/>
        <dbReference type="EC" id="2.7.6.5"/>
    </reaction>
</comment>
<gene>
    <name evidence="9" type="ORF">EDC14_101710</name>
</gene>
<dbReference type="Pfam" id="PF19296">
    <property type="entry name" value="RelA_AH_RIS"/>
    <property type="match status" value="1"/>
</dbReference>
<feature type="domain" description="ACT" evidence="6">
    <location>
        <begin position="643"/>
        <end position="716"/>
    </location>
</feature>
<evidence type="ECO:0000256" key="4">
    <source>
        <dbReference type="RuleBase" id="RU003847"/>
    </source>
</evidence>
<dbReference type="InterPro" id="IPR045600">
    <property type="entry name" value="RelA/SpoT_AH_RIS"/>
</dbReference>
<dbReference type="EC" id="2.7.6.5" evidence="2"/>
<comment type="function">
    <text evidence="4">In eubacteria ppGpp (guanosine 3'-diphosphate 5'-diphosphate) is a mediator of the stringent response that coordinates a variety of cellular activities in response to changes in nutritional abundance.</text>
</comment>
<dbReference type="Pfam" id="PF02824">
    <property type="entry name" value="TGS"/>
    <property type="match status" value="1"/>
</dbReference>
<dbReference type="Gene3D" id="3.30.70.260">
    <property type="match status" value="1"/>
</dbReference>
<dbReference type="CDD" id="cd01668">
    <property type="entry name" value="TGS_RSH"/>
    <property type="match status" value="1"/>
</dbReference>
<evidence type="ECO:0000259" key="6">
    <source>
        <dbReference type="PROSITE" id="PS51671"/>
    </source>
</evidence>
<dbReference type="PANTHER" id="PTHR21262">
    <property type="entry name" value="GUANOSINE-3',5'-BIS DIPHOSPHATE 3'-PYROPHOSPHOHYDROLASE"/>
    <property type="match status" value="1"/>
</dbReference>
<dbReference type="SUPFAM" id="SSF81271">
    <property type="entry name" value="TGS-like"/>
    <property type="match status" value="1"/>
</dbReference>
<dbReference type="Gene3D" id="1.10.3210.10">
    <property type="entry name" value="Hypothetical protein af1432"/>
    <property type="match status" value="1"/>
</dbReference>
<evidence type="ECO:0000259" key="8">
    <source>
        <dbReference type="PROSITE" id="PS51880"/>
    </source>
</evidence>
<comment type="similarity">
    <text evidence="4">Belongs to the relA/spoT family.</text>
</comment>
<sequence length="719" mass="82039">MEPSTSFADFLQRIAQNRGEADALRVKAAYDFAFDAHQGQKRESGEAYIQHPWEVANIVYDLGMDTTSIEASLLHDVVEDTGHDLEEIKKRFGSEVALLVDGVTKLSRLAFQSKQEQQMENLRKMFLAMTQDLRVIIIKLADRLHNMRTLKALCPEKQQKIAKETLEIYAPLAHRIGIGKVKWELEDLALRYIDPDAYYDLVGKVAKKRQEREGIIEEVKATLQRSLAEVELKAEVQGRPKHFYSIYHKMQEQGKDFSEIYDLLGLRVIVATVQDCYEVLGIVHTLWKPIPGRFKDYVAMPKSNMYQSLHTTVIGPQAEPLEIQIRTWEMHQTAEFGIAAHWIYKQDGTGDKDMREKVAWLRHLIEWQGEMKDTEEFMETLRIGLFVDEVFVFTPKGEVKSLPAGSTPVDFAYSIHTGLGHQCAGAKVNSRLVPLDYQLKNGDIIQIITNKQGSGPSRDWLQFVKTSKAKNRIRQWLREQDREENIQAGREILERELRKHNLEVHENLRPEVLLEAAKKLGFNNIDDLLASVGDLKVTANQIIGKMSGEKDFAPRVTTRPESEERRKTRRPGQGIRVKGVDDLLVRFSRCCNPVPGDPIIGFITRGRGVSVHRRDCPNLVSEDRERIIEVEWDTEAGASYPVDIEIEGADRVNFLTDIMNAISEMKLYLSAAKARSKGGTAFINLTLEIAHSDQIAAIFKRVKKVEGVERVYRVSRLVR</sequence>